<gene>
    <name evidence="5" type="ORF">ISP25_06455</name>
</gene>
<organism evidence="5 6">
    <name type="scientific">Rhodanobacter hydrolyticus</name>
    <dbReference type="NCBI Taxonomy" id="2250595"/>
    <lineage>
        <taxon>Bacteria</taxon>
        <taxon>Pseudomonadati</taxon>
        <taxon>Pseudomonadota</taxon>
        <taxon>Gammaproteobacteria</taxon>
        <taxon>Lysobacterales</taxon>
        <taxon>Rhodanobacteraceae</taxon>
        <taxon>Rhodanobacter</taxon>
    </lineage>
</organism>
<dbReference type="InterPro" id="IPR036365">
    <property type="entry name" value="PGBD-like_sf"/>
</dbReference>
<dbReference type="InterPro" id="IPR023346">
    <property type="entry name" value="Lysozyme-like_dom_sf"/>
</dbReference>
<feature type="compositionally biased region" description="Polar residues" evidence="1">
    <location>
        <begin position="218"/>
        <end position="235"/>
    </location>
</feature>
<dbReference type="InterPro" id="IPR008258">
    <property type="entry name" value="Transglycosylase_SLT_dom_1"/>
</dbReference>
<dbReference type="Pfam" id="PF01471">
    <property type="entry name" value="PG_binding_1"/>
    <property type="match status" value="1"/>
</dbReference>
<sequence length="434" mass="46805">MSKGNIYPSIIQSRGQPYRDDQVVTWSHYDDPIDRSAGRPAGNSRIWGDASPEAQSQVIDALIASSERAGLNPRETAYVLAIARVESGFNLDAAAGTTSATGLGQFIDKTGTSYGINDDNRSDLRMQADALVAHYQENAALARSRDRGEAYIYKYHHDGPTEEHGGLALSEREVIPYVNRYETFVREHEKNYGVTPRGPSLAKHESGVATHHSHHGNSHPNTLASTSLEQGSHGSAVTTLQTDLANLGYGQDQGQPLKADGDFGIRTRHAVERFQHEHHLAVDGKAGPLTQQAMHSALQSQVRQDALHPLDDPRNPDHTLYEQALAGVSKLDAQHGRKVDGLSHNIAAALVVEAKREGMTRIDQVALGDDNSKIFIAQRAGSPFEADKYGASDTIKAAQTPVAQSSDLAATIQPPIASPAPCIQPSAPSQAMVF</sequence>
<evidence type="ECO:0000259" key="2">
    <source>
        <dbReference type="Pfam" id="PF01464"/>
    </source>
</evidence>
<feature type="region of interest" description="Disordered" evidence="1">
    <location>
        <begin position="192"/>
        <end position="235"/>
    </location>
</feature>
<evidence type="ECO:0000313" key="5">
    <source>
        <dbReference type="EMBL" id="MFK2876705.1"/>
    </source>
</evidence>
<protein>
    <submittedName>
        <fullName evidence="5">Peptidoglycan-binding protein</fullName>
    </submittedName>
</protein>
<feature type="domain" description="Peptidoglycan binding-like" evidence="3">
    <location>
        <begin position="234"/>
        <end position="294"/>
    </location>
</feature>
<proteinExistence type="predicted"/>
<dbReference type="RefSeq" id="WP_404612582.1">
    <property type="nucleotide sequence ID" value="NZ_JADIKK010000008.1"/>
</dbReference>
<dbReference type="InterPro" id="IPR046519">
    <property type="entry name" value="X-Tfes_XVIPCD"/>
</dbReference>
<evidence type="ECO:0000256" key="1">
    <source>
        <dbReference type="SAM" id="MobiDB-lite"/>
    </source>
</evidence>
<dbReference type="InterPro" id="IPR036366">
    <property type="entry name" value="PGBDSf"/>
</dbReference>
<feature type="domain" description="X-Tfes XVIPCD" evidence="4">
    <location>
        <begin position="311"/>
        <end position="407"/>
    </location>
</feature>
<evidence type="ECO:0000313" key="6">
    <source>
        <dbReference type="Proteomes" id="UP001620339"/>
    </source>
</evidence>
<dbReference type="InterPro" id="IPR002477">
    <property type="entry name" value="Peptidoglycan-bd-like"/>
</dbReference>
<keyword evidence="6" id="KW-1185">Reference proteome</keyword>
<accession>A0ABW8J553</accession>
<dbReference type="Pfam" id="PF01464">
    <property type="entry name" value="SLT"/>
    <property type="match status" value="1"/>
</dbReference>
<evidence type="ECO:0000259" key="3">
    <source>
        <dbReference type="Pfam" id="PF01471"/>
    </source>
</evidence>
<dbReference type="Gene3D" id="1.10.101.10">
    <property type="entry name" value="PGBD-like superfamily/PGBD"/>
    <property type="match status" value="1"/>
</dbReference>
<dbReference type="Gene3D" id="1.10.530.10">
    <property type="match status" value="1"/>
</dbReference>
<name>A0ABW8J553_9GAMM</name>
<dbReference type="Proteomes" id="UP001620339">
    <property type="component" value="Unassembled WGS sequence"/>
</dbReference>
<dbReference type="Pfam" id="PF20410">
    <property type="entry name" value="X-Tfes_XVIPCD"/>
    <property type="match status" value="1"/>
</dbReference>
<reference evidence="5 6" key="1">
    <citation type="submission" date="2020-10" db="EMBL/GenBank/DDBJ databases">
        <title>Phylogeny of dyella-like bacteria.</title>
        <authorList>
            <person name="Fu J."/>
        </authorList>
    </citation>
    <scope>NUCLEOTIDE SEQUENCE [LARGE SCALE GENOMIC DNA]</scope>
    <source>
        <strain evidence="5 6">KACC 19113</strain>
    </source>
</reference>
<evidence type="ECO:0000259" key="4">
    <source>
        <dbReference type="Pfam" id="PF20410"/>
    </source>
</evidence>
<feature type="domain" description="Transglycosylase SLT" evidence="2">
    <location>
        <begin position="75"/>
        <end position="117"/>
    </location>
</feature>
<dbReference type="SUPFAM" id="SSF53955">
    <property type="entry name" value="Lysozyme-like"/>
    <property type="match status" value="1"/>
</dbReference>
<comment type="caution">
    <text evidence="5">The sequence shown here is derived from an EMBL/GenBank/DDBJ whole genome shotgun (WGS) entry which is preliminary data.</text>
</comment>
<dbReference type="SUPFAM" id="SSF47090">
    <property type="entry name" value="PGBD-like"/>
    <property type="match status" value="1"/>
</dbReference>
<dbReference type="EMBL" id="JADIKK010000008">
    <property type="protein sequence ID" value="MFK2876705.1"/>
    <property type="molecule type" value="Genomic_DNA"/>
</dbReference>